<accession>A0A9W6SE57</accession>
<keyword evidence="2" id="KW-0378">Hydrolase</keyword>
<dbReference type="GO" id="GO:0004185">
    <property type="term" value="F:serine-type carboxypeptidase activity"/>
    <property type="evidence" value="ECO:0007669"/>
    <property type="project" value="InterPro"/>
</dbReference>
<dbReference type="PRINTS" id="PR00922">
    <property type="entry name" value="DADACBPTASE3"/>
</dbReference>
<dbReference type="EMBL" id="BSTX01000001">
    <property type="protein sequence ID" value="GLZ75565.1"/>
    <property type="molecule type" value="Genomic_DNA"/>
</dbReference>
<dbReference type="Proteomes" id="UP001165079">
    <property type="component" value="Unassembled WGS sequence"/>
</dbReference>
<dbReference type="Pfam" id="PF02113">
    <property type="entry name" value="Peptidase_S13"/>
    <property type="match status" value="1"/>
</dbReference>
<evidence type="ECO:0000256" key="3">
    <source>
        <dbReference type="SAM" id="SignalP"/>
    </source>
</evidence>
<dbReference type="Gene3D" id="3.40.710.10">
    <property type="entry name" value="DD-peptidase/beta-lactamase superfamily"/>
    <property type="match status" value="1"/>
</dbReference>
<dbReference type="GO" id="GO:0006508">
    <property type="term" value="P:proteolysis"/>
    <property type="evidence" value="ECO:0007669"/>
    <property type="project" value="InterPro"/>
</dbReference>
<keyword evidence="4" id="KW-0121">Carboxypeptidase</keyword>
<keyword evidence="5" id="KW-1185">Reference proteome</keyword>
<organism evidence="4 5">
    <name type="scientific">Actinorhabdospora filicis</name>
    <dbReference type="NCBI Taxonomy" id="1785913"/>
    <lineage>
        <taxon>Bacteria</taxon>
        <taxon>Bacillati</taxon>
        <taxon>Actinomycetota</taxon>
        <taxon>Actinomycetes</taxon>
        <taxon>Micromonosporales</taxon>
        <taxon>Micromonosporaceae</taxon>
        <taxon>Actinorhabdospora</taxon>
    </lineage>
</organism>
<reference evidence="4" key="1">
    <citation type="submission" date="2023-03" db="EMBL/GenBank/DDBJ databases">
        <title>Actinorhabdospora filicis NBRC 111898.</title>
        <authorList>
            <person name="Ichikawa N."/>
            <person name="Sato H."/>
            <person name="Tonouchi N."/>
        </authorList>
    </citation>
    <scope>NUCLEOTIDE SEQUENCE</scope>
    <source>
        <strain evidence="4">NBRC 111898</strain>
    </source>
</reference>
<evidence type="ECO:0000313" key="4">
    <source>
        <dbReference type="EMBL" id="GLZ75565.1"/>
    </source>
</evidence>
<dbReference type="InterPro" id="IPR000667">
    <property type="entry name" value="Peptidase_S13"/>
</dbReference>
<gene>
    <name evidence="4" type="primary">dacC</name>
    <name evidence="4" type="ORF">Afil01_03720</name>
</gene>
<dbReference type="RefSeq" id="WP_285660809.1">
    <property type="nucleotide sequence ID" value="NZ_BSTX01000001.1"/>
</dbReference>
<comment type="caution">
    <text evidence="4">The sequence shown here is derived from an EMBL/GenBank/DDBJ whole genome shotgun (WGS) entry which is preliminary data.</text>
</comment>
<dbReference type="PANTHER" id="PTHR30023">
    <property type="entry name" value="D-ALANYL-D-ALANINE CARBOXYPEPTIDASE"/>
    <property type="match status" value="1"/>
</dbReference>
<dbReference type="InterPro" id="IPR012338">
    <property type="entry name" value="Beta-lactam/transpept-like"/>
</dbReference>
<dbReference type="SUPFAM" id="SSF56601">
    <property type="entry name" value="beta-lactamase/transpeptidase-like"/>
    <property type="match status" value="1"/>
</dbReference>
<keyword evidence="4" id="KW-0645">Protease</keyword>
<dbReference type="AlphaFoldDB" id="A0A9W6SE57"/>
<protein>
    <submittedName>
        <fullName evidence="4">D-alanyl-D-alanine carboxypeptidase DacC</fullName>
    </submittedName>
</protein>
<dbReference type="GO" id="GO:0000270">
    <property type="term" value="P:peptidoglycan metabolic process"/>
    <property type="evidence" value="ECO:0007669"/>
    <property type="project" value="TreeGrafter"/>
</dbReference>
<keyword evidence="3" id="KW-0732">Signal</keyword>
<dbReference type="Gene3D" id="3.50.80.20">
    <property type="entry name" value="D-Ala-D-Ala carboxypeptidase C, peptidase S13"/>
    <property type="match status" value="1"/>
</dbReference>
<proteinExistence type="inferred from homology"/>
<name>A0A9W6SE57_9ACTN</name>
<dbReference type="NCBIfam" id="TIGR00666">
    <property type="entry name" value="PBP4"/>
    <property type="match status" value="1"/>
</dbReference>
<feature type="signal peptide" evidence="3">
    <location>
        <begin position="1"/>
        <end position="28"/>
    </location>
</feature>
<evidence type="ECO:0000256" key="2">
    <source>
        <dbReference type="ARBA" id="ARBA00022801"/>
    </source>
</evidence>
<sequence length="519" mass="54011">MRRKSIGLLLLPLLAAATAVTLTSSAQATGEDPKLAQILDGILQDARLSGAQASVTVRDGDTGQTLYDRDASHRGNPGSNLKILTSAAAMSILGPEYTFGTQLRATVAPSGGVLNGDLYLRGTGDPTMTATDYDTMARDLAATGVTKVTGSLVGDDTWFDSTRLGLEWAWDDEGTSWTAETSALSVNGDTAYNTNTTYISVTGGTANGDPVKVTVNPPSSYITVVSTAKTGASMNLGISRDHGSNVVRVNGTVPAGQTGGNLLSVWQPTGYATDVLRQALVRNGITVTGATKLGVKTPQGSTTLVGRKSMPLKQLLKPFLKWSRNMHAEVLVKAIGQEVAGVGSWGAGLEAVAEYGVSKGVDDGAFALGDGSGLSRRDFISAADIADVLTNIRSETWYATWLDALPVAGNPDYAIGGTLQNRMKNTAATNNLRGKTGSMTGVSALSGYVTTADGRHLIFAVQLNDLISENVKPIEDRIGVALASYTTAPSKARFTAPDPEPAPVVPGGVECSWVVPARC</sequence>
<evidence type="ECO:0000256" key="1">
    <source>
        <dbReference type="ARBA" id="ARBA00006096"/>
    </source>
</evidence>
<comment type="similarity">
    <text evidence="1">Belongs to the peptidase S13 family.</text>
</comment>
<evidence type="ECO:0000313" key="5">
    <source>
        <dbReference type="Proteomes" id="UP001165079"/>
    </source>
</evidence>
<dbReference type="PANTHER" id="PTHR30023:SF0">
    <property type="entry name" value="PENICILLIN-SENSITIVE CARBOXYPEPTIDASE A"/>
    <property type="match status" value="1"/>
</dbReference>
<feature type="chain" id="PRO_5040757988" evidence="3">
    <location>
        <begin position="29"/>
        <end position="519"/>
    </location>
</feature>